<protein>
    <submittedName>
        <fullName evidence="2">Uncharacterized protein</fullName>
    </submittedName>
</protein>
<reference evidence="2" key="1">
    <citation type="submission" date="2014-12" db="EMBL/GenBank/DDBJ databases">
        <title>Insight into the proteome of Arion vulgaris.</title>
        <authorList>
            <person name="Aradska J."/>
            <person name="Bulat T."/>
            <person name="Smidak R."/>
            <person name="Sarate P."/>
            <person name="Gangsoo J."/>
            <person name="Sialana F."/>
            <person name="Bilban M."/>
            <person name="Lubec G."/>
        </authorList>
    </citation>
    <scope>NUCLEOTIDE SEQUENCE</scope>
    <source>
        <tissue evidence="2">Skin</tissue>
    </source>
</reference>
<proteinExistence type="predicted"/>
<dbReference type="PANTHER" id="PTHR47027">
    <property type="entry name" value="REVERSE TRANSCRIPTASE DOMAIN-CONTAINING PROTEIN"/>
    <property type="match status" value="1"/>
</dbReference>
<evidence type="ECO:0000256" key="1">
    <source>
        <dbReference type="SAM" id="MobiDB-lite"/>
    </source>
</evidence>
<accession>A0A0B7BSL2</accession>
<gene>
    <name evidence="2" type="primary">ORF205661</name>
</gene>
<evidence type="ECO:0000313" key="2">
    <source>
        <dbReference type="EMBL" id="CEK95150.1"/>
    </source>
</evidence>
<sequence>MPSSWEDCTYESTQSSPGSNQFHTSCLRRILKINWQDKIPDSEVLTRAKIPSVNTLLQKAQLRWVGHVARMPDKRIPKQLMYGELEGGRRLAGGQKKRFNTLKVSLACFDIDTTCWESLRKIAKCDAVTTQEEPV</sequence>
<feature type="region of interest" description="Disordered" evidence="1">
    <location>
        <begin position="1"/>
        <end position="21"/>
    </location>
</feature>
<dbReference type="EMBL" id="HACG01048285">
    <property type="protein sequence ID" value="CEK95150.1"/>
    <property type="molecule type" value="Transcribed_RNA"/>
</dbReference>
<feature type="compositionally biased region" description="Polar residues" evidence="1">
    <location>
        <begin position="10"/>
        <end position="21"/>
    </location>
</feature>
<dbReference type="PANTHER" id="PTHR47027:SF26">
    <property type="entry name" value="REVERSE TRANSCRIPTASE DOMAIN-CONTAINING PROTEIN"/>
    <property type="match status" value="1"/>
</dbReference>
<organism evidence="2">
    <name type="scientific">Arion vulgaris</name>
    <dbReference type="NCBI Taxonomy" id="1028688"/>
    <lineage>
        <taxon>Eukaryota</taxon>
        <taxon>Metazoa</taxon>
        <taxon>Spiralia</taxon>
        <taxon>Lophotrochozoa</taxon>
        <taxon>Mollusca</taxon>
        <taxon>Gastropoda</taxon>
        <taxon>Heterobranchia</taxon>
        <taxon>Euthyneura</taxon>
        <taxon>Panpulmonata</taxon>
        <taxon>Eupulmonata</taxon>
        <taxon>Stylommatophora</taxon>
        <taxon>Helicina</taxon>
        <taxon>Arionoidea</taxon>
        <taxon>Arionidae</taxon>
        <taxon>Arion</taxon>
    </lineage>
</organism>
<name>A0A0B7BSL2_9EUPU</name>
<dbReference type="AlphaFoldDB" id="A0A0B7BSL2"/>